<feature type="compositionally biased region" description="Basic and acidic residues" evidence="1">
    <location>
        <begin position="52"/>
        <end position="78"/>
    </location>
</feature>
<protein>
    <submittedName>
        <fullName evidence="3">Uncharacterized protein</fullName>
    </submittedName>
</protein>
<keyword evidence="2" id="KW-0472">Membrane</keyword>
<dbReference type="Proteomes" id="UP000239494">
    <property type="component" value="Unassembled WGS sequence"/>
</dbReference>
<dbReference type="EMBL" id="PVTF01000006">
    <property type="protein sequence ID" value="PRY40590.1"/>
    <property type="molecule type" value="Genomic_DNA"/>
</dbReference>
<sequence length="78" mass="9023">MRHLHWYWPPGVPHPSAVPILIVIVLLVATCAIRHLALLRLSDPPRRAPSTSDRDRYERLPDVEIAERRPDRDLHHVG</sequence>
<name>A0A2T0T4J2_9PSEU</name>
<keyword evidence="2" id="KW-1133">Transmembrane helix</keyword>
<evidence type="ECO:0000313" key="3">
    <source>
        <dbReference type="EMBL" id="PRY40590.1"/>
    </source>
</evidence>
<proteinExistence type="predicted"/>
<feature type="transmembrane region" description="Helical" evidence="2">
    <location>
        <begin position="20"/>
        <end position="39"/>
    </location>
</feature>
<dbReference type="AlphaFoldDB" id="A0A2T0T4J2"/>
<evidence type="ECO:0000313" key="4">
    <source>
        <dbReference type="Proteomes" id="UP000239494"/>
    </source>
</evidence>
<keyword evidence="4" id="KW-1185">Reference proteome</keyword>
<organism evidence="3 4">
    <name type="scientific">Umezawaea tangerina</name>
    <dbReference type="NCBI Taxonomy" id="84725"/>
    <lineage>
        <taxon>Bacteria</taxon>
        <taxon>Bacillati</taxon>
        <taxon>Actinomycetota</taxon>
        <taxon>Actinomycetes</taxon>
        <taxon>Pseudonocardiales</taxon>
        <taxon>Pseudonocardiaceae</taxon>
        <taxon>Umezawaea</taxon>
    </lineage>
</organism>
<comment type="caution">
    <text evidence="3">The sequence shown here is derived from an EMBL/GenBank/DDBJ whole genome shotgun (WGS) entry which is preliminary data.</text>
</comment>
<dbReference type="RefSeq" id="WP_146174864.1">
    <property type="nucleotide sequence ID" value="NZ_PVTF01000006.1"/>
</dbReference>
<accession>A0A2T0T4J2</accession>
<feature type="region of interest" description="Disordered" evidence="1">
    <location>
        <begin position="43"/>
        <end position="78"/>
    </location>
</feature>
<keyword evidence="2" id="KW-0812">Transmembrane</keyword>
<reference evidence="3 4" key="1">
    <citation type="submission" date="2018-03" db="EMBL/GenBank/DDBJ databases">
        <title>Genomic Encyclopedia of Archaeal and Bacterial Type Strains, Phase II (KMG-II): from individual species to whole genera.</title>
        <authorList>
            <person name="Goeker M."/>
        </authorList>
    </citation>
    <scope>NUCLEOTIDE SEQUENCE [LARGE SCALE GENOMIC DNA]</scope>
    <source>
        <strain evidence="3 4">DSM 44720</strain>
    </source>
</reference>
<evidence type="ECO:0000256" key="1">
    <source>
        <dbReference type="SAM" id="MobiDB-lite"/>
    </source>
</evidence>
<evidence type="ECO:0000256" key="2">
    <source>
        <dbReference type="SAM" id="Phobius"/>
    </source>
</evidence>
<gene>
    <name evidence="3" type="ORF">CLV43_106331</name>
</gene>